<feature type="compositionally biased region" description="Basic and acidic residues" evidence="1">
    <location>
        <begin position="7"/>
        <end position="21"/>
    </location>
</feature>
<dbReference type="Gene3D" id="1.10.30.50">
    <property type="match status" value="1"/>
</dbReference>
<dbReference type="Proteomes" id="UP000011863">
    <property type="component" value="Chromosome"/>
</dbReference>
<feature type="compositionally biased region" description="Acidic residues" evidence="1">
    <location>
        <begin position="498"/>
        <end position="508"/>
    </location>
</feature>
<protein>
    <recommendedName>
        <fullName evidence="2">HNH nuclease domain-containing protein</fullName>
    </recommendedName>
</protein>
<evidence type="ECO:0000313" key="4">
    <source>
        <dbReference type="Proteomes" id="UP000011863"/>
    </source>
</evidence>
<sequence length="531" mass="58234">MTTHHATPRERQRTGTRESPDARQTCTFPCAGVAIEHLFDYTGLMFSEVVESLVGLSDDDVVARIEANELERRRLDAEMAALLAIADRRNIAGSEGHRSMTGFCRARLNWSTAEATRRIGQAKAVDHVADLGSLWYDGRFGAAQATKLSMTYGNQRVRDQLPEFAPMLLDNAEHLPYSDFAAMVDHFESRADADGAHDDRDAQIEGRRARVVDVGGTLDIRASGGDGLTTAEMLAIHDHFTELEYQADLEARRAEHGGFADGFALARTDRQRRFDALVNLFRTAMSANAAGVAAVPAEPVVNIVIDAHTWGRMLADAELSARTGLDGRPVDPFTGLTADASRELLADATALSGSVCETVSGVPLHGHDVLRAALAGHIRRTVVDARRVVIDQGRKQRLFTGSARRAAKMLIRHCEHAGCELPADWCDVDHIDEWDRDGGATDQRNAAVLCGHHNTDKHRRRWRTRRATNGHGYTIRADGTIVLPVGARPPDFPVDHDHDEDDDDDAIDPAETARLTSLARYRIDALARATA</sequence>
<dbReference type="InterPro" id="IPR003870">
    <property type="entry name" value="DUF222"/>
</dbReference>
<evidence type="ECO:0000259" key="2">
    <source>
        <dbReference type="SMART" id="SM00507"/>
    </source>
</evidence>
<accession>A0A6C7E4S4</accession>
<gene>
    <name evidence="3" type="ORF">YM304_25100</name>
</gene>
<feature type="region of interest" description="Disordered" evidence="1">
    <location>
        <begin position="1"/>
        <end position="23"/>
    </location>
</feature>
<dbReference type="SMART" id="SM00507">
    <property type="entry name" value="HNHc"/>
    <property type="match status" value="1"/>
</dbReference>
<feature type="domain" description="HNH nuclease" evidence="2">
    <location>
        <begin position="404"/>
        <end position="455"/>
    </location>
</feature>
<dbReference type="AlphaFoldDB" id="A0A6C7E4S4"/>
<dbReference type="EMBL" id="AP012057">
    <property type="protein sequence ID" value="BAN02824.1"/>
    <property type="molecule type" value="Genomic_DNA"/>
</dbReference>
<reference evidence="3 4" key="1">
    <citation type="journal article" date="2013" name="Int. J. Syst. Evol. Microbiol.">
        <title>Ilumatobacter nonamiense sp. nov. and Ilumatobacter coccineum sp. nov., isolated from seashore sand.</title>
        <authorList>
            <person name="Matsumoto A."/>
            <person name="Kasai H."/>
            <person name="Matsuo Y."/>
            <person name="Shizuri Y."/>
            <person name="Ichikawa N."/>
            <person name="Fujita N."/>
            <person name="Omura S."/>
            <person name="Takahashi Y."/>
        </authorList>
    </citation>
    <scope>NUCLEOTIDE SEQUENCE [LARGE SCALE GENOMIC DNA]</scope>
    <source>
        <strain evidence="4">NBRC 103263 / KCTC 29153 / YM16-304</strain>
    </source>
</reference>
<feature type="region of interest" description="Disordered" evidence="1">
    <location>
        <begin position="489"/>
        <end position="508"/>
    </location>
</feature>
<organism evidence="3 4">
    <name type="scientific">Ilumatobacter coccineus (strain NBRC 103263 / KCTC 29153 / YM16-304)</name>
    <dbReference type="NCBI Taxonomy" id="1313172"/>
    <lineage>
        <taxon>Bacteria</taxon>
        <taxon>Bacillati</taxon>
        <taxon>Actinomycetota</taxon>
        <taxon>Acidimicrobiia</taxon>
        <taxon>Acidimicrobiales</taxon>
        <taxon>Ilumatobacteraceae</taxon>
        <taxon>Ilumatobacter</taxon>
    </lineage>
</organism>
<evidence type="ECO:0000313" key="3">
    <source>
        <dbReference type="EMBL" id="BAN02824.1"/>
    </source>
</evidence>
<dbReference type="KEGG" id="aym:YM304_25100"/>
<proteinExistence type="predicted"/>
<name>A0A6C7E4S4_ILUCY</name>
<dbReference type="CDD" id="cd00085">
    <property type="entry name" value="HNHc"/>
    <property type="match status" value="1"/>
</dbReference>
<dbReference type="InterPro" id="IPR003615">
    <property type="entry name" value="HNH_nuc"/>
</dbReference>
<dbReference type="Pfam" id="PF02720">
    <property type="entry name" value="DUF222"/>
    <property type="match status" value="1"/>
</dbReference>
<evidence type="ECO:0000256" key="1">
    <source>
        <dbReference type="SAM" id="MobiDB-lite"/>
    </source>
</evidence>
<keyword evidence="4" id="KW-1185">Reference proteome</keyword>